<feature type="transmembrane region" description="Helical" evidence="1">
    <location>
        <begin position="470"/>
        <end position="487"/>
    </location>
</feature>
<evidence type="ECO:0000313" key="3">
    <source>
        <dbReference type="Proteomes" id="UP000439986"/>
    </source>
</evidence>
<feature type="transmembrane region" description="Helical" evidence="1">
    <location>
        <begin position="338"/>
        <end position="362"/>
    </location>
</feature>
<feature type="transmembrane region" description="Helical" evidence="1">
    <location>
        <begin position="100"/>
        <end position="118"/>
    </location>
</feature>
<proteinExistence type="predicted"/>
<keyword evidence="1" id="KW-0812">Transmembrane</keyword>
<reference evidence="2 3" key="1">
    <citation type="submission" date="2019-11" db="EMBL/GenBank/DDBJ databases">
        <title>Novel species isolated from a subtropical stream in China.</title>
        <authorList>
            <person name="Lu H."/>
        </authorList>
    </citation>
    <scope>NUCLEOTIDE SEQUENCE [LARGE SCALE GENOMIC DNA]</scope>
    <source>
        <strain evidence="2 3">FT26W</strain>
    </source>
</reference>
<feature type="transmembrane region" description="Helical" evidence="1">
    <location>
        <begin position="499"/>
        <end position="521"/>
    </location>
</feature>
<feature type="transmembrane region" description="Helical" evidence="1">
    <location>
        <begin position="417"/>
        <end position="437"/>
    </location>
</feature>
<feature type="transmembrane region" description="Helical" evidence="1">
    <location>
        <begin position="156"/>
        <end position="178"/>
    </location>
</feature>
<feature type="transmembrane region" description="Helical" evidence="1">
    <location>
        <begin position="190"/>
        <end position="209"/>
    </location>
</feature>
<dbReference type="EMBL" id="WKJL01000013">
    <property type="protein sequence ID" value="MRW85959.1"/>
    <property type="molecule type" value="Genomic_DNA"/>
</dbReference>
<feature type="transmembrane region" description="Helical" evidence="1">
    <location>
        <begin position="28"/>
        <end position="44"/>
    </location>
</feature>
<feature type="transmembrane region" description="Helical" evidence="1">
    <location>
        <begin position="124"/>
        <end position="144"/>
    </location>
</feature>
<gene>
    <name evidence="2" type="ORF">GJ698_17945</name>
</gene>
<accession>A0A844DDV4</accession>
<dbReference type="Proteomes" id="UP000439986">
    <property type="component" value="Unassembled WGS sequence"/>
</dbReference>
<sequence length="529" mass="55782">MTPAFAPLFGDALKALLLAEVRLRMRRVGTLVAVLALIVLTWLMVGDPQQGQAMIVSDDARVAYTSSCLAIGSAALTGLFFGLAGFYLARGRMNEDMRSGIGAVLAATPLASGVFLLGRWLGNVAYLCGLLLIFLATMLVLHLLRGEGPIQLGIYLQTYALVLLPLVFFTASMVLLFEAWPPLMGKGGDVLYFVVWMAQLAAGAAASIAHQQWTPVLLLDFSGIGAVIEAIQVVLPSKGLVVGGGTFDVTTSAVLLPDGLWTTQIIWTRVGSAVCALLPLLLAIPLFHRFSPDRVKVRAQRGGWSPLALLNGWLRPCARLARPLFGWSARVPGVGGRALALLALVLVTNPAAVAAALALLVWGCVADSAALGALVIAAIAIWGILISEISVRDMQYDVDALNAATPGGRERAYAAQWLAAMLLALLFTAPVLVRWLATTPLRAAALLCGVLALSAAAGLLGSLSRTARTFLALFLFGMYVATQARTAPVLDAVGFNGVATFPTVTGYFLTGIFLFTCGLLIESRRQGGK</sequence>
<evidence type="ECO:0000313" key="2">
    <source>
        <dbReference type="EMBL" id="MRW85959.1"/>
    </source>
</evidence>
<keyword evidence="1" id="KW-0472">Membrane</keyword>
<feature type="transmembrane region" description="Helical" evidence="1">
    <location>
        <begin position="368"/>
        <end position="386"/>
    </location>
</feature>
<organism evidence="2 3">
    <name type="scientific">Duganella aquatilis</name>
    <dbReference type="NCBI Taxonomy" id="2666082"/>
    <lineage>
        <taxon>Bacteria</taxon>
        <taxon>Pseudomonadati</taxon>
        <taxon>Pseudomonadota</taxon>
        <taxon>Betaproteobacteria</taxon>
        <taxon>Burkholderiales</taxon>
        <taxon>Oxalobacteraceae</taxon>
        <taxon>Telluria group</taxon>
        <taxon>Duganella</taxon>
    </lineage>
</organism>
<name>A0A844DDV4_9BURK</name>
<dbReference type="RefSeq" id="WP_154359222.1">
    <property type="nucleotide sequence ID" value="NZ_WKJL01000013.1"/>
</dbReference>
<feature type="transmembrane region" description="Helical" evidence="1">
    <location>
        <begin position="64"/>
        <end position="88"/>
    </location>
</feature>
<keyword evidence="1" id="KW-1133">Transmembrane helix</keyword>
<feature type="transmembrane region" description="Helical" evidence="1">
    <location>
        <begin position="266"/>
        <end position="288"/>
    </location>
</feature>
<comment type="caution">
    <text evidence="2">The sequence shown here is derived from an EMBL/GenBank/DDBJ whole genome shotgun (WGS) entry which is preliminary data.</text>
</comment>
<keyword evidence="3" id="KW-1185">Reference proteome</keyword>
<feature type="transmembrane region" description="Helical" evidence="1">
    <location>
        <begin position="443"/>
        <end position="463"/>
    </location>
</feature>
<evidence type="ECO:0000256" key="1">
    <source>
        <dbReference type="SAM" id="Phobius"/>
    </source>
</evidence>
<protein>
    <submittedName>
        <fullName evidence="2">Uncharacterized protein</fullName>
    </submittedName>
</protein>
<dbReference type="AlphaFoldDB" id="A0A844DDV4"/>